<keyword evidence="3" id="KW-1185">Reference proteome</keyword>
<sequence>MRLRRLPLLELPFELVGARLLCGREGDHRAEAVGGDGGGGGGAGAGGGGGTGRSVEVVVEAGCWVRQDGLADRRKRRCSGEQAAATTTDEDEDEDEDEEQEGNRK</sequence>
<feature type="compositionally biased region" description="Acidic residues" evidence="1">
    <location>
        <begin position="88"/>
        <end position="105"/>
    </location>
</feature>
<name>A0A183IME3_9BILA</name>
<reference evidence="4" key="1">
    <citation type="submission" date="2016-06" db="UniProtKB">
        <authorList>
            <consortium name="WormBaseParasite"/>
        </authorList>
    </citation>
    <scope>IDENTIFICATION</scope>
</reference>
<protein>
    <submittedName>
        <fullName evidence="2 4">Uncharacterized protein</fullName>
    </submittedName>
</protein>
<accession>A0A183IME3</accession>
<evidence type="ECO:0000313" key="4">
    <source>
        <dbReference type="WBParaSite" id="SBAD_0000498501-mRNA-1"/>
    </source>
</evidence>
<evidence type="ECO:0000313" key="3">
    <source>
        <dbReference type="Proteomes" id="UP000270296"/>
    </source>
</evidence>
<evidence type="ECO:0000256" key="1">
    <source>
        <dbReference type="SAM" id="MobiDB-lite"/>
    </source>
</evidence>
<evidence type="ECO:0000313" key="2">
    <source>
        <dbReference type="EMBL" id="VDP05400.1"/>
    </source>
</evidence>
<reference evidence="2 3" key="2">
    <citation type="submission" date="2018-11" db="EMBL/GenBank/DDBJ databases">
        <authorList>
            <consortium name="Pathogen Informatics"/>
        </authorList>
    </citation>
    <scope>NUCLEOTIDE SEQUENCE [LARGE SCALE GENOMIC DNA]</scope>
</reference>
<dbReference type="Proteomes" id="UP000270296">
    <property type="component" value="Unassembled WGS sequence"/>
</dbReference>
<gene>
    <name evidence="2" type="ORF">SBAD_LOCUS4789</name>
</gene>
<dbReference type="EMBL" id="UZAM01008543">
    <property type="protein sequence ID" value="VDP05400.1"/>
    <property type="molecule type" value="Genomic_DNA"/>
</dbReference>
<feature type="region of interest" description="Disordered" evidence="1">
    <location>
        <begin position="70"/>
        <end position="105"/>
    </location>
</feature>
<organism evidence="4">
    <name type="scientific">Soboliphyme baturini</name>
    <dbReference type="NCBI Taxonomy" id="241478"/>
    <lineage>
        <taxon>Eukaryota</taxon>
        <taxon>Metazoa</taxon>
        <taxon>Ecdysozoa</taxon>
        <taxon>Nematoda</taxon>
        <taxon>Enoplea</taxon>
        <taxon>Dorylaimia</taxon>
        <taxon>Dioctophymatida</taxon>
        <taxon>Dioctophymatoidea</taxon>
        <taxon>Soboliphymatidae</taxon>
        <taxon>Soboliphyme</taxon>
    </lineage>
</organism>
<feature type="compositionally biased region" description="Gly residues" evidence="1">
    <location>
        <begin position="34"/>
        <end position="52"/>
    </location>
</feature>
<dbReference type="WBParaSite" id="SBAD_0000498501-mRNA-1">
    <property type="protein sequence ID" value="SBAD_0000498501-mRNA-1"/>
    <property type="gene ID" value="SBAD_0000498501"/>
</dbReference>
<proteinExistence type="predicted"/>
<dbReference type="AlphaFoldDB" id="A0A183IME3"/>
<feature type="region of interest" description="Disordered" evidence="1">
    <location>
        <begin position="28"/>
        <end position="52"/>
    </location>
</feature>